<dbReference type="AlphaFoldDB" id="A0A1W1UWG5"/>
<proteinExistence type="predicted"/>
<keyword evidence="1" id="KW-0175">Coiled coil</keyword>
<protein>
    <submittedName>
        <fullName evidence="2">Uncharacterized protein</fullName>
    </submittedName>
</protein>
<evidence type="ECO:0000256" key="1">
    <source>
        <dbReference type="SAM" id="Coils"/>
    </source>
</evidence>
<accession>A0A1W1UWG5</accession>
<gene>
    <name evidence="2" type="ORF">SAMN00790413_03366</name>
</gene>
<evidence type="ECO:0000313" key="2">
    <source>
        <dbReference type="EMBL" id="SMB85339.1"/>
    </source>
</evidence>
<sequence length="56" mass="6763">MNDFYRHAAAQERLQTLRQEAKQQDQAAKCQTRKTFWSWQLYVITWGLIIQAPHWA</sequence>
<dbReference type="EMBL" id="FWWU01000008">
    <property type="protein sequence ID" value="SMB85339.1"/>
    <property type="molecule type" value="Genomic_DNA"/>
</dbReference>
<feature type="coiled-coil region" evidence="1">
    <location>
        <begin position="7"/>
        <end position="34"/>
    </location>
</feature>
<dbReference type="RefSeq" id="WP_170928590.1">
    <property type="nucleotide sequence ID" value="NZ_FWWU01000008.1"/>
</dbReference>
<organism evidence="2 3">
    <name type="scientific">Deinococcus hopiensis KR-140</name>
    <dbReference type="NCBI Taxonomy" id="695939"/>
    <lineage>
        <taxon>Bacteria</taxon>
        <taxon>Thermotogati</taxon>
        <taxon>Deinococcota</taxon>
        <taxon>Deinococci</taxon>
        <taxon>Deinococcales</taxon>
        <taxon>Deinococcaceae</taxon>
        <taxon>Deinococcus</taxon>
    </lineage>
</organism>
<dbReference type="Proteomes" id="UP000192582">
    <property type="component" value="Unassembled WGS sequence"/>
</dbReference>
<keyword evidence="3" id="KW-1185">Reference proteome</keyword>
<name>A0A1W1UWG5_9DEIO</name>
<evidence type="ECO:0000313" key="3">
    <source>
        <dbReference type="Proteomes" id="UP000192582"/>
    </source>
</evidence>
<reference evidence="2 3" key="1">
    <citation type="submission" date="2017-04" db="EMBL/GenBank/DDBJ databases">
        <authorList>
            <person name="Afonso C.L."/>
            <person name="Miller P.J."/>
            <person name="Scott M.A."/>
            <person name="Spackman E."/>
            <person name="Goraichik I."/>
            <person name="Dimitrov K.M."/>
            <person name="Suarez D.L."/>
            <person name="Swayne D.E."/>
        </authorList>
    </citation>
    <scope>NUCLEOTIDE SEQUENCE [LARGE SCALE GENOMIC DNA]</scope>
    <source>
        <strain evidence="2 3">KR-140</strain>
    </source>
</reference>